<dbReference type="InterPro" id="IPR036400">
    <property type="entry name" value="Cyt_B5-like_heme/steroid_sf"/>
</dbReference>
<dbReference type="Pfam" id="PF00487">
    <property type="entry name" value="FA_desaturase"/>
    <property type="match status" value="1"/>
</dbReference>
<evidence type="ECO:0000256" key="3">
    <source>
        <dbReference type="ARBA" id="ARBA00023004"/>
    </source>
</evidence>
<protein>
    <submittedName>
        <fullName evidence="6">Fads2b</fullName>
    </submittedName>
</protein>
<dbReference type="InterPro" id="IPR053100">
    <property type="entry name" value="Cytochrome_b5-related"/>
</dbReference>
<dbReference type="InterPro" id="IPR001199">
    <property type="entry name" value="Cyt_B5-like_heme/steroid-bd"/>
</dbReference>
<dbReference type="PROSITE" id="PS50255">
    <property type="entry name" value="CYTOCHROME_B5_2"/>
    <property type="match status" value="1"/>
</dbReference>
<evidence type="ECO:0000256" key="2">
    <source>
        <dbReference type="ARBA" id="ARBA00022723"/>
    </source>
</evidence>
<dbReference type="Gene3D" id="3.10.120.10">
    <property type="entry name" value="Cytochrome b5-like heme/steroid binding domain"/>
    <property type="match status" value="1"/>
</dbReference>
<dbReference type="PANTHER" id="PTHR16740">
    <property type="entry name" value="CYTOCHROME B5-RELATED PROTEIN-RELATED"/>
    <property type="match status" value="1"/>
</dbReference>
<reference evidence="6" key="1">
    <citation type="submission" date="2019-09" db="EMBL/GenBank/DDBJ databases">
        <authorList>
            <person name="Ting S.Y."/>
            <person name="Chong A.S.-C."/>
            <person name="Kuah M.K."/>
        </authorList>
    </citation>
    <scope>NUCLEOTIDE SEQUENCE</scope>
</reference>
<dbReference type="InterPro" id="IPR005804">
    <property type="entry name" value="FA_desaturase_dom"/>
</dbReference>
<keyword evidence="3 4" id="KW-0408">Iron</keyword>
<dbReference type="EMBL" id="MN481619">
    <property type="protein sequence ID" value="QKG32712.1"/>
    <property type="molecule type" value="mRNA"/>
</dbReference>
<feature type="domain" description="Cytochrome b5 heme-binding" evidence="5">
    <location>
        <begin position="52"/>
        <end position="107"/>
    </location>
</feature>
<dbReference type="GO" id="GO:0046872">
    <property type="term" value="F:metal ion binding"/>
    <property type="evidence" value="ECO:0007669"/>
    <property type="project" value="UniProtKB-UniRule"/>
</dbReference>
<dbReference type="InterPro" id="IPR018506">
    <property type="entry name" value="Cyt_B5_heme-BS"/>
</dbReference>
<proteinExistence type="evidence at transcript level"/>
<dbReference type="SUPFAM" id="SSF55856">
    <property type="entry name" value="Cytochrome b5-like heme/steroid binding domain"/>
    <property type="match status" value="1"/>
</dbReference>
<evidence type="ECO:0000313" key="6">
    <source>
        <dbReference type="EMBL" id="QKG32712.1"/>
    </source>
</evidence>
<evidence type="ECO:0000256" key="4">
    <source>
        <dbReference type="RuleBase" id="RU362121"/>
    </source>
</evidence>
<dbReference type="Pfam" id="PF00173">
    <property type="entry name" value="Cyt-b5"/>
    <property type="match status" value="1"/>
</dbReference>
<dbReference type="PROSITE" id="PS00191">
    <property type="entry name" value="CYTOCHROME_B5_1"/>
    <property type="match status" value="1"/>
</dbReference>
<accession>A0A6M8PLF7</accession>
<dbReference type="AlphaFoldDB" id="A0A6M8PLF7"/>
<comment type="similarity">
    <text evidence="4">Belongs to the cytochrome b5 family.</text>
</comment>
<dbReference type="GO" id="GO:0020037">
    <property type="term" value="F:heme binding"/>
    <property type="evidence" value="ECO:0007669"/>
    <property type="project" value="UniProtKB-UniRule"/>
</dbReference>
<dbReference type="GO" id="GO:0006629">
    <property type="term" value="P:lipid metabolic process"/>
    <property type="evidence" value="ECO:0007669"/>
    <property type="project" value="InterPro"/>
</dbReference>
<keyword evidence="1 4" id="KW-0349">Heme</keyword>
<sequence>MAPREGGPQNGAISKIKLTAYKKFPTNYPHRSFEQWLSGKRKDDGAGPYWRVHNKLYDLTDFVDRHPGGRMWLQVTKGTDITEALESAHIGEGSEKLLQKYYVKDIKTPRNSPYTFHENGFYRTLKRKVQPILKKNGRGPSGKTVLIQDGLALSFVLLTFASTVLSSYTLAVLAGIALTCTINCAHNYFHQRDNWRMYYFDLSLFSSHEWRVTHALSHHLYTNTANDIEISALEPFWEFLPKPDKTFIQRFGSYIYDLILCPVIPFVGHFTRIFEVCIGRTPLRPEYLLPYFELFMMAVISPSCWQALKLFMTIHTSSNFVFVVVGMTAAHHHPDIFHDGDRMRDDPDWGLCQLDAVRDRVEVTGNLLLVLTSFGEHTLHHLLPTVDHSKLHSLYPAFLETCKEFSIPFSFVTWPSLAVGKYLQMARNTPNTDLPGYKHKAS</sequence>
<name>A0A6M8PLF7_9EUCA</name>
<evidence type="ECO:0000259" key="5">
    <source>
        <dbReference type="PROSITE" id="PS50255"/>
    </source>
</evidence>
<keyword evidence="2 4" id="KW-0479">Metal-binding</keyword>
<dbReference type="PANTHER" id="PTHR16740:SF1">
    <property type="entry name" value="CYTOCHROME B5-RELATED PROTEIN-RELATED"/>
    <property type="match status" value="1"/>
</dbReference>
<organism evidence="6">
    <name type="scientific">Gecarcoidea lalandii</name>
    <dbReference type="NCBI Taxonomy" id="364883"/>
    <lineage>
        <taxon>Eukaryota</taxon>
        <taxon>Metazoa</taxon>
        <taxon>Ecdysozoa</taxon>
        <taxon>Arthropoda</taxon>
        <taxon>Crustacea</taxon>
        <taxon>Multicrustacea</taxon>
        <taxon>Malacostraca</taxon>
        <taxon>Eumalacostraca</taxon>
        <taxon>Eucarida</taxon>
        <taxon>Decapoda</taxon>
        <taxon>Pleocyemata</taxon>
        <taxon>Brachyura</taxon>
        <taxon>Eubrachyura</taxon>
        <taxon>Grapsoidea</taxon>
        <taxon>Gecarcinidae</taxon>
        <taxon>Gecarcoidea</taxon>
    </lineage>
</organism>
<evidence type="ECO:0000256" key="1">
    <source>
        <dbReference type="ARBA" id="ARBA00022617"/>
    </source>
</evidence>
<dbReference type="SMART" id="SM01117">
    <property type="entry name" value="Cyt-b5"/>
    <property type="match status" value="1"/>
</dbReference>